<evidence type="ECO:0000256" key="3">
    <source>
        <dbReference type="ARBA" id="ARBA00022833"/>
    </source>
</evidence>
<dbReference type="PANTHER" id="PTHR31150">
    <property type="entry name" value="EXPRESSED PROTEIN"/>
    <property type="match status" value="1"/>
</dbReference>
<dbReference type="AlphaFoldDB" id="A0AAD2AFE4"/>
<evidence type="ECO:0000259" key="5">
    <source>
        <dbReference type="PROSITE" id="PS50089"/>
    </source>
</evidence>
<keyword evidence="3" id="KW-0862">Zinc</keyword>
<accession>A0AAD2AFE4</accession>
<feature type="domain" description="RING-type" evidence="5">
    <location>
        <begin position="310"/>
        <end position="365"/>
    </location>
</feature>
<keyword evidence="7" id="KW-1185">Reference proteome</keyword>
<dbReference type="InterPro" id="IPR001841">
    <property type="entry name" value="Znf_RING"/>
</dbReference>
<dbReference type="PANTHER" id="PTHR31150:SF19">
    <property type="entry name" value="RING-TYPE DOMAIN-CONTAINING PROTEIN"/>
    <property type="match status" value="1"/>
</dbReference>
<dbReference type="PROSITE" id="PS50089">
    <property type="entry name" value="ZF_RING_2"/>
    <property type="match status" value="1"/>
</dbReference>
<dbReference type="InterPro" id="IPR013083">
    <property type="entry name" value="Znf_RING/FYVE/PHD"/>
</dbReference>
<keyword evidence="1" id="KW-0479">Metal-binding</keyword>
<evidence type="ECO:0000256" key="1">
    <source>
        <dbReference type="ARBA" id="ARBA00022723"/>
    </source>
</evidence>
<evidence type="ECO:0000256" key="2">
    <source>
        <dbReference type="ARBA" id="ARBA00022771"/>
    </source>
</evidence>
<dbReference type="SUPFAM" id="SSF57850">
    <property type="entry name" value="RING/U-box"/>
    <property type="match status" value="1"/>
</dbReference>
<organism evidence="6 7">
    <name type="scientific">Fraxinus pennsylvanica</name>
    <dbReference type="NCBI Taxonomy" id="56036"/>
    <lineage>
        <taxon>Eukaryota</taxon>
        <taxon>Viridiplantae</taxon>
        <taxon>Streptophyta</taxon>
        <taxon>Embryophyta</taxon>
        <taxon>Tracheophyta</taxon>
        <taxon>Spermatophyta</taxon>
        <taxon>Magnoliopsida</taxon>
        <taxon>eudicotyledons</taxon>
        <taxon>Gunneridae</taxon>
        <taxon>Pentapetalae</taxon>
        <taxon>asterids</taxon>
        <taxon>lamiids</taxon>
        <taxon>Lamiales</taxon>
        <taxon>Oleaceae</taxon>
        <taxon>Oleeae</taxon>
        <taxon>Fraxinus</taxon>
    </lineage>
</organism>
<protein>
    <recommendedName>
        <fullName evidence="5">RING-type domain-containing protein</fullName>
    </recommendedName>
</protein>
<dbReference type="GO" id="GO:0008270">
    <property type="term" value="F:zinc ion binding"/>
    <property type="evidence" value="ECO:0007669"/>
    <property type="project" value="UniProtKB-KW"/>
</dbReference>
<dbReference type="Proteomes" id="UP000834106">
    <property type="component" value="Chromosome 23"/>
</dbReference>
<name>A0AAD2AFE4_9LAMI</name>
<dbReference type="Pfam" id="PF13445">
    <property type="entry name" value="zf-RING_UBOX"/>
    <property type="match status" value="1"/>
</dbReference>
<sequence length="370" mass="40131">MYQLSSSDGSFLTLGIGGNAETMSSSNFRNQDVTSKLEGTLSFRHNSQGDLAVSPLPCSSTSIVHPDYTSVTALPSESSKPTLFARQPISNKKHNYFTRSSMNVSSDSSMNSHFLRHQGGSIRHAQLGKLIPQSGGSSRRTPVIDTVPSSLNVKPMGKQIPLSVDRTRQVTDCGPFPVRAQPSNLLQTQKYRSIDYPQKAVGLPLAIGVGSCNDGLKFSLFTAQVIPVPKVGIQSQASKVSMIRRENGNSLSAPLSQCKRMIPQPARPPSVPHQQRCIPAPISARPPFPASPLHIKWQGDEPPKTIEQKCYICKRDLSFMAEGPVYLPAVPPFVAVLPCGHTFHDHCLQTITPQDQSKNPPCIPCAIGET</sequence>
<evidence type="ECO:0000256" key="4">
    <source>
        <dbReference type="PROSITE-ProRule" id="PRU00175"/>
    </source>
</evidence>
<keyword evidence="2 4" id="KW-0863">Zinc-finger</keyword>
<dbReference type="EMBL" id="OU503058">
    <property type="protein sequence ID" value="CAI9786980.1"/>
    <property type="molecule type" value="Genomic_DNA"/>
</dbReference>
<dbReference type="InterPro" id="IPR027370">
    <property type="entry name" value="Znf-RING_euk"/>
</dbReference>
<dbReference type="Gene3D" id="3.30.40.10">
    <property type="entry name" value="Zinc/RING finger domain, C3HC4 (zinc finger)"/>
    <property type="match status" value="1"/>
</dbReference>
<gene>
    <name evidence="6" type="ORF">FPE_LOCUS34410</name>
</gene>
<proteinExistence type="predicted"/>
<reference evidence="6" key="1">
    <citation type="submission" date="2023-05" db="EMBL/GenBank/DDBJ databases">
        <authorList>
            <person name="Huff M."/>
        </authorList>
    </citation>
    <scope>NUCLEOTIDE SEQUENCE</scope>
</reference>
<dbReference type="CDD" id="cd16448">
    <property type="entry name" value="RING-H2"/>
    <property type="match status" value="1"/>
</dbReference>
<evidence type="ECO:0000313" key="6">
    <source>
        <dbReference type="EMBL" id="CAI9786980.1"/>
    </source>
</evidence>
<evidence type="ECO:0000313" key="7">
    <source>
        <dbReference type="Proteomes" id="UP000834106"/>
    </source>
</evidence>